<dbReference type="Proteomes" id="UP000438429">
    <property type="component" value="Unassembled WGS sequence"/>
</dbReference>
<evidence type="ECO:0000313" key="2">
    <source>
        <dbReference type="Proteomes" id="UP000438429"/>
    </source>
</evidence>
<organism evidence="1 2">
    <name type="scientific">Scophthalmus maximus</name>
    <name type="common">Turbot</name>
    <name type="synonym">Psetta maxima</name>
    <dbReference type="NCBI Taxonomy" id="52904"/>
    <lineage>
        <taxon>Eukaryota</taxon>
        <taxon>Metazoa</taxon>
        <taxon>Chordata</taxon>
        <taxon>Craniata</taxon>
        <taxon>Vertebrata</taxon>
        <taxon>Euteleostomi</taxon>
        <taxon>Actinopterygii</taxon>
        <taxon>Neopterygii</taxon>
        <taxon>Teleostei</taxon>
        <taxon>Neoteleostei</taxon>
        <taxon>Acanthomorphata</taxon>
        <taxon>Carangaria</taxon>
        <taxon>Pleuronectiformes</taxon>
        <taxon>Pleuronectoidei</taxon>
        <taxon>Scophthalmidae</taxon>
        <taxon>Scophthalmus</taxon>
    </lineage>
</organism>
<evidence type="ECO:0000313" key="1">
    <source>
        <dbReference type="EMBL" id="KAF0025202.1"/>
    </source>
</evidence>
<name>A0A6A4S1E6_SCOMX</name>
<proteinExistence type="predicted"/>
<accession>A0A6A4S1E6</accession>
<dbReference type="AlphaFoldDB" id="A0A6A4S1E6"/>
<sequence length="120" mass="13368">MTTAGPVDMVPAVVMAGRIQFGELGCKVINRDVREQRVGEQCRYKSDFCAKTMPLCCSAPACREMSPYVKRIRLPCHSATVPYRQQQAAAPLHEVHTLPVIFLRRQQLYLDSISVGVDGC</sequence>
<reference evidence="1 2" key="1">
    <citation type="submission" date="2019-06" db="EMBL/GenBank/DDBJ databases">
        <title>Draft genomes of female and male turbot (Scophthalmus maximus).</title>
        <authorList>
            <person name="Xu H."/>
            <person name="Xu X.-W."/>
            <person name="Shao C."/>
            <person name="Chen S."/>
        </authorList>
    </citation>
    <scope>NUCLEOTIDE SEQUENCE [LARGE SCALE GENOMIC DNA]</scope>
    <source>
        <strain evidence="1">Ysfricsl-2016a</strain>
        <tissue evidence="1">Blood</tissue>
    </source>
</reference>
<dbReference type="EMBL" id="VEVO01000020">
    <property type="protein sequence ID" value="KAF0025202.1"/>
    <property type="molecule type" value="Genomic_DNA"/>
</dbReference>
<comment type="caution">
    <text evidence="1">The sequence shown here is derived from an EMBL/GenBank/DDBJ whole genome shotgun (WGS) entry which is preliminary data.</text>
</comment>
<gene>
    <name evidence="1" type="ORF">F2P81_022083</name>
</gene>
<protein>
    <submittedName>
        <fullName evidence="1">Uncharacterized protein</fullName>
    </submittedName>
</protein>